<dbReference type="GO" id="GO:0009236">
    <property type="term" value="P:cobalamin biosynthetic process"/>
    <property type="evidence" value="ECO:0007669"/>
    <property type="project" value="UniProtKB-UniRule"/>
</dbReference>
<feature type="transmembrane region" description="Helical" evidence="19">
    <location>
        <begin position="173"/>
        <end position="204"/>
    </location>
</feature>
<dbReference type="UniPathway" id="UPA00148">
    <property type="reaction ID" value="UER00238"/>
</dbReference>
<evidence type="ECO:0000256" key="16">
    <source>
        <dbReference type="ARBA" id="ARBA00032853"/>
    </source>
</evidence>
<dbReference type="EC" id="2.7.8.26" evidence="5 19"/>
<sequence length="243" mass="27568">MRKFFIALSFYTRLPIQIKSEVSEEDFYSSMKFLPVVGLVIGLVLYALWYLLKDVEGQVSAFLLVFLYIWLTGGLHIDGFMDTLDGVLSNRSREETLEIMKDSRVGAFGAIGLLLLVLGYFISYQFVDGYAIIIAPIIGRTGALFSASFSESARKGNSLGKGFMERMGRKERVFGLIFSTIIILLFDFFYLIPFALCMLMSAYFIKYFKNKLGGMTGDTVGMMIELNQIVFLFVSYLTWYFVG</sequence>
<evidence type="ECO:0000256" key="5">
    <source>
        <dbReference type="ARBA" id="ARBA00013200"/>
    </source>
</evidence>
<dbReference type="GO" id="GO:0051073">
    <property type="term" value="F:adenosylcobinamide-GDP ribazoletransferase activity"/>
    <property type="evidence" value="ECO:0007669"/>
    <property type="project" value="UniProtKB-UniRule"/>
</dbReference>
<name>A0A366IG94_9FIRM</name>
<dbReference type="PANTHER" id="PTHR34148">
    <property type="entry name" value="ADENOSYLCOBINAMIDE-GDP RIBAZOLETRANSFERASE"/>
    <property type="match status" value="1"/>
</dbReference>
<keyword evidence="11 19" id="KW-0460">Magnesium</keyword>
<evidence type="ECO:0000256" key="6">
    <source>
        <dbReference type="ARBA" id="ARBA00015850"/>
    </source>
</evidence>
<evidence type="ECO:0000313" key="20">
    <source>
        <dbReference type="EMBL" id="RBP68930.1"/>
    </source>
</evidence>
<keyword evidence="9 19" id="KW-0808">Transferase</keyword>
<feature type="transmembrane region" description="Helical" evidence="19">
    <location>
        <begin position="105"/>
        <end position="124"/>
    </location>
</feature>
<evidence type="ECO:0000256" key="2">
    <source>
        <dbReference type="ARBA" id="ARBA00004651"/>
    </source>
</evidence>
<dbReference type="Pfam" id="PF02654">
    <property type="entry name" value="CobS"/>
    <property type="match status" value="1"/>
</dbReference>
<proteinExistence type="inferred from homology"/>
<evidence type="ECO:0000256" key="19">
    <source>
        <dbReference type="HAMAP-Rule" id="MF_00719"/>
    </source>
</evidence>
<dbReference type="EMBL" id="QNRX01000002">
    <property type="protein sequence ID" value="RBP68930.1"/>
    <property type="molecule type" value="Genomic_DNA"/>
</dbReference>
<comment type="similarity">
    <text evidence="4 19">Belongs to the CobS family.</text>
</comment>
<evidence type="ECO:0000256" key="17">
    <source>
        <dbReference type="ARBA" id="ARBA00048623"/>
    </source>
</evidence>
<dbReference type="HAMAP" id="MF_00719">
    <property type="entry name" value="CobS"/>
    <property type="match status" value="1"/>
</dbReference>
<evidence type="ECO:0000256" key="10">
    <source>
        <dbReference type="ARBA" id="ARBA00022692"/>
    </source>
</evidence>
<evidence type="ECO:0000256" key="1">
    <source>
        <dbReference type="ARBA" id="ARBA00001946"/>
    </source>
</evidence>
<dbReference type="InterPro" id="IPR003805">
    <property type="entry name" value="CobS"/>
</dbReference>
<comment type="cofactor">
    <cofactor evidence="1 19">
        <name>Mg(2+)</name>
        <dbReference type="ChEBI" id="CHEBI:18420"/>
    </cofactor>
</comment>
<dbReference type="GO" id="GO:0005886">
    <property type="term" value="C:plasma membrane"/>
    <property type="evidence" value="ECO:0007669"/>
    <property type="project" value="UniProtKB-SubCell"/>
</dbReference>
<feature type="transmembrane region" description="Helical" evidence="19">
    <location>
        <begin position="33"/>
        <end position="52"/>
    </location>
</feature>
<reference evidence="20 21" key="1">
    <citation type="submission" date="2018-06" db="EMBL/GenBank/DDBJ databases">
        <title>Genomic Encyclopedia of Type Strains, Phase IV (KMG-IV): sequencing the most valuable type-strain genomes for metagenomic binning, comparative biology and taxonomic classification.</title>
        <authorList>
            <person name="Goeker M."/>
        </authorList>
    </citation>
    <scope>NUCLEOTIDE SEQUENCE [LARGE SCALE GENOMIC DNA]</scope>
    <source>
        <strain evidence="20 21">DSM 22112</strain>
    </source>
</reference>
<comment type="function">
    <text evidence="14 19">Joins adenosylcobinamide-GDP and alpha-ribazole to generate adenosylcobalamin (Ado-cobalamin). Also synthesizes adenosylcobalamin 5'-phosphate from adenosylcobinamide-GDP and alpha-ribazole 5'-phosphate.</text>
</comment>
<comment type="caution">
    <text evidence="20">The sequence shown here is derived from an EMBL/GenBank/DDBJ whole genome shotgun (WGS) entry which is preliminary data.</text>
</comment>
<dbReference type="NCBIfam" id="TIGR00317">
    <property type="entry name" value="cobS"/>
    <property type="match status" value="1"/>
</dbReference>
<dbReference type="AlphaFoldDB" id="A0A366IG94"/>
<evidence type="ECO:0000256" key="3">
    <source>
        <dbReference type="ARBA" id="ARBA00004663"/>
    </source>
</evidence>
<protein>
    <recommendedName>
        <fullName evidence="6 19">Adenosylcobinamide-GDP ribazoletransferase</fullName>
        <ecNumber evidence="5 19">2.7.8.26</ecNumber>
    </recommendedName>
    <alternativeName>
        <fullName evidence="16 19">Cobalamin synthase</fullName>
    </alternativeName>
    <alternativeName>
        <fullName evidence="15 19">Cobalamin-5'-phosphate synthase</fullName>
    </alternativeName>
</protein>
<evidence type="ECO:0000256" key="14">
    <source>
        <dbReference type="ARBA" id="ARBA00025228"/>
    </source>
</evidence>
<evidence type="ECO:0000256" key="18">
    <source>
        <dbReference type="ARBA" id="ARBA00049504"/>
    </source>
</evidence>
<dbReference type="GO" id="GO:0008818">
    <property type="term" value="F:cobalamin 5'-phosphate synthase activity"/>
    <property type="evidence" value="ECO:0007669"/>
    <property type="project" value="UniProtKB-UniRule"/>
</dbReference>
<evidence type="ECO:0000256" key="4">
    <source>
        <dbReference type="ARBA" id="ARBA00010561"/>
    </source>
</evidence>
<comment type="catalytic activity">
    <reaction evidence="17 19">
        <text>alpha-ribazole + adenosylcob(III)inamide-GDP = adenosylcob(III)alamin + GMP + H(+)</text>
        <dbReference type="Rhea" id="RHEA:16049"/>
        <dbReference type="ChEBI" id="CHEBI:10329"/>
        <dbReference type="ChEBI" id="CHEBI:15378"/>
        <dbReference type="ChEBI" id="CHEBI:18408"/>
        <dbReference type="ChEBI" id="CHEBI:58115"/>
        <dbReference type="ChEBI" id="CHEBI:60487"/>
        <dbReference type="EC" id="2.7.8.26"/>
    </reaction>
</comment>
<accession>A0A366IG94</accession>
<organism evidence="20 21">
    <name type="scientific">Alkalibaculum bacchi</name>
    <dbReference type="NCBI Taxonomy" id="645887"/>
    <lineage>
        <taxon>Bacteria</taxon>
        <taxon>Bacillati</taxon>
        <taxon>Bacillota</taxon>
        <taxon>Clostridia</taxon>
        <taxon>Eubacteriales</taxon>
        <taxon>Eubacteriaceae</taxon>
        <taxon>Alkalibaculum</taxon>
    </lineage>
</organism>
<keyword evidence="21" id="KW-1185">Reference proteome</keyword>
<keyword evidence="8 19" id="KW-0169">Cobalamin biosynthesis</keyword>
<evidence type="ECO:0000256" key="15">
    <source>
        <dbReference type="ARBA" id="ARBA00032605"/>
    </source>
</evidence>
<gene>
    <name evidence="19" type="primary">cobS</name>
    <name evidence="20" type="ORF">DES36_10271</name>
</gene>
<evidence type="ECO:0000256" key="8">
    <source>
        <dbReference type="ARBA" id="ARBA00022573"/>
    </source>
</evidence>
<keyword evidence="10 19" id="KW-0812">Transmembrane</keyword>
<dbReference type="PANTHER" id="PTHR34148:SF1">
    <property type="entry name" value="ADENOSYLCOBINAMIDE-GDP RIBAZOLETRANSFERASE"/>
    <property type="match status" value="1"/>
</dbReference>
<evidence type="ECO:0000256" key="7">
    <source>
        <dbReference type="ARBA" id="ARBA00022475"/>
    </source>
</evidence>
<dbReference type="RefSeq" id="WP_113919502.1">
    <property type="nucleotide sequence ID" value="NZ_QNRX01000002.1"/>
</dbReference>
<dbReference type="OrthoDB" id="9794626at2"/>
<evidence type="ECO:0000256" key="12">
    <source>
        <dbReference type="ARBA" id="ARBA00022989"/>
    </source>
</evidence>
<comment type="subcellular location">
    <subcellularLocation>
        <location evidence="2 19">Cell membrane</location>
        <topology evidence="2 19">Multi-pass membrane protein</topology>
    </subcellularLocation>
</comment>
<evidence type="ECO:0000256" key="9">
    <source>
        <dbReference type="ARBA" id="ARBA00022679"/>
    </source>
</evidence>
<evidence type="ECO:0000256" key="11">
    <source>
        <dbReference type="ARBA" id="ARBA00022842"/>
    </source>
</evidence>
<keyword evidence="13 19" id="KW-0472">Membrane</keyword>
<evidence type="ECO:0000256" key="13">
    <source>
        <dbReference type="ARBA" id="ARBA00023136"/>
    </source>
</evidence>
<feature type="transmembrane region" description="Helical" evidence="19">
    <location>
        <begin position="224"/>
        <end position="242"/>
    </location>
</feature>
<keyword evidence="12 19" id="KW-1133">Transmembrane helix</keyword>
<comment type="pathway">
    <text evidence="3 19">Cofactor biosynthesis; adenosylcobalamin biosynthesis; adenosylcobalamin from cob(II)yrinate a,c-diamide: step 7/7.</text>
</comment>
<dbReference type="Proteomes" id="UP000253490">
    <property type="component" value="Unassembled WGS sequence"/>
</dbReference>
<comment type="catalytic activity">
    <reaction evidence="18 19">
        <text>alpha-ribazole 5'-phosphate + adenosylcob(III)inamide-GDP = adenosylcob(III)alamin 5'-phosphate + GMP + H(+)</text>
        <dbReference type="Rhea" id="RHEA:23560"/>
        <dbReference type="ChEBI" id="CHEBI:15378"/>
        <dbReference type="ChEBI" id="CHEBI:57918"/>
        <dbReference type="ChEBI" id="CHEBI:58115"/>
        <dbReference type="ChEBI" id="CHEBI:60487"/>
        <dbReference type="ChEBI" id="CHEBI:60493"/>
        <dbReference type="EC" id="2.7.8.26"/>
    </reaction>
</comment>
<feature type="transmembrane region" description="Helical" evidence="19">
    <location>
        <begin position="58"/>
        <end position="84"/>
    </location>
</feature>
<keyword evidence="7 19" id="KW-1003">Cell membrane</keyword>
<evidence type="ECO:0000313" key="21">
    <source>
        <dbReference type="Proteomes" id="UP000253490"/>
    </source>
</evidence>